<dbReference type="GO" id="GO:0010411">
    <property type="term" value="P:xyloglucan metabolic process"/>
    <property type="evidence" value="ECO:0007669"/>
    <property type="project" value="TreeGrafter"/>
</dbReference>
<dbReference type="InterPro" id="IPR037524">
    <property type="entry name" value="PA14/GLEYA"/>
</dbReference>
<dbReference type="SUPFAM" id="SSF110296">
    <property type="entry name" value="Oligoxyloglucan reducing end-specific cellobiohydrolase"/>
    <property type="match status" value="1"/>
</dbReference>
<dbReference type="SUPFAM" id="SSF56988">
    <property type="entry name" value="Anthrax protective antigen"/>
    <property type="match status" value="1"/>
</dbReference>
<reference evidence="2" key="1">
    <citation type="submission" date="2018-05" db="EMBL/GenBank/DDBJ databases">
        <title>Complete genome sequnece of Akkermansia muciniphila EB-AMDK-40.</title>
        <authorList>
            <person name="Nam Y.-D."/>
            <person name="Chung W.-H."/>
            <person name="Park Y.S."/>
            <person name="Kang J."/>
        </authorList>
    </citation>
    <scope>NUCLEOTIDE SEQUENCE</scope>
    <source>
        <strain evidence="2">EB-AMDK-40</strain>
    </source>
</reference>
<accession>A0AAE6W1Z6</accession>
<dbReference type="EMBL" id="CP029701">
    <property type="protein sequence ID" value="QHV63120.1"/>
    <property type="molecule type" value="Genomic_DNA"/>
</dbReference>
<dbReference type="PROSITE" id="PS51820">
    <property type="entry name" value="PA14"/>
    <property type="match status" value="1"/>
</dbReference>
<evidence type="ECO:0000313" key="2">
    <source>
        <dbReference type="EMBL" id="QHV63120.1"/>
    </source>
</evidence>
<evidence type="ECO:0000259" key="1">
    <source>
        <dbReference type="PROSITE" id="PS51820"/>
    </source>
</evidence>
<organism evidence="2 3">
    <name type="scientific">Akkermansia massiliensis</name>
    <dbReference type="NCBI Taxonomy" id="2927224"/>
    <lineage>
        <taxon>Bacteria</taxon>
        <taxon>Pseudomonadati</taxon>
        <taxon>Verrucomicrobiota</taxon>
        <taxon>Verrucomicrobiia</taxon>
        <taxon>Verrucomicrobiales</taxon>
        <taxon>Akkermansiaceae</taxon>
        <taxon>Akkermansia</taxon>
    </lineage>
</organism>
<gene>
    <name evidence="2" type="ORF">DMI76_06975</name>
</gene>
<dbReference type="AlphaFoldDB" id="A0AAE6W1Z6"/>
<protein>
    <submittedName>
        <fullName evidence="2">DUF3472 domain-containing protein</fullName>
    </submittedName>
</protein>
<evidence type="ECO:0000313" key="3">
    <source>
        <dbReference type="Proteomes" id="UP000642553"/>
    </source>
</evidence>
<dbReference type="InterPro" id="IPR011658">
    <property type="entry name" value="PA14_dom"/>
</dbReference>
<sequence length="1139" mass="127010">MERFHVFANFPLFIVMTRFLLSLWLLLTLPVSASWYGDEVKAGSDIIMVDLLYPYWPESTYFSCWNLDMFPKGGYFYAGVAANANDNTNLETYRPSTVWSFWPAPVYEGRQVRNVYVNPHVYAQQYVGEGASGKAGGRDVPWIKTKQWYTMLMRTWGADEARKECYAGWWMKDQAGNRWHHIATFRIPYAATGFKGNGGFLEDFGHGGRKQRELWRGKGFYRHNGAWEKCDTVSINVPKEGGMKYSGWTVHQTENDSILTMSYTENRQFPRNLEPGRKHTFKLNQPDKPVMDAIAAEGNARHNGSQVIVDWTLAETSSPQFGYKIEVFDNPQYSGTPIYTVEEQIPHVRTKAVALPRDIPQCFVRLTITDIFDQQKTLKLAKAAAETPLKGLPGKKDLSSGLEYKYLENKDGWSKLAELDFSKPLRTGVSHGFDTALRGAREGRFAFEYEGFLVVPQTGAYTFALQTCDGSRLDVGGKTVIDNDGLHSTSEKRASVFLEKGVTPIKLTYFKKKPEHEFTVAWVGWQHGNRPMEEIPLASLMRPKRADIPEARLEVGGKGPERVLKTAISSGRVNKVEYYNGAKLAAAADAAPFTAPLMLFDGENKLWARVFYNGSHTVDTPVVPVHSQSRITPGWEAMLRGEPGLPHSISGAGNAFRFVGEGEYLVSKKIKGDFMLTAHISSISDKALDTGDDCWAGIMVRKDTGATNYDDEIAVFRTVGRGLRCSADFSDYGTGRQSTFTLNKDHSWVRIMRRGNEFTCFTSPDMKKWEMGMQRIIPMKEEAIAGITFRTIPGKGKGIFSAAMDGISIKPVKLQPHKITAAMPAGKIIGYSLLSPDLAVARYRSGADLLERKNGTYARKPLTLPRGVKTVRSMALAGDKMFLLAPTSQGGALFSSKDMGRTWTVANPDVKVDPSPISFIAGELISVNPRNPREIIAGSDRAGLFMSTDGGDTWNNAGLVGEPVTNVGFHTTAQGRIGAVTADRKANTSKIFISTNNGKKWNQKNEVQGAGFLRLVYDTRAADQLYVFSTQGVYTSFNDCRTMNRVLQGLPVTQPTLAIDRRRLDDTFMLAVPLDGKGVYSSERNARNWQKRSDKEDWGAAFNLLIDTANNRHITLYAEKGIYESTDEGKTWKQVYPGH</sequence>
<proteinExistence type="predicted"/>
<dbReference type="Proteomes" id="UP000642553">
    <property type="component" value="Chromosome"/>
</dbReference>
<dbReference type="InterPro" id="IPR021862">
    <property type="entry name" value="DUF3472"/>
</dbReference>
<dbReference type="Gene3D" id="3.90.182.10">
    <property type="entry name" value="Toxin - Anthrax Protective Antigen,domain 1"/>
    <property type="match status" value="1"/>
</dbReference>
<dbReference type="Gene3D" id="2.130.10.10">
    <property type="entry name" value="YVTN repeat-like/Quinoprotein amine dehydrogenase"/>
    <property type="match status" value="2"/>
</dbReference>
<dbReference type="InterPro" id="IPR015943">
    <property type="entry name" value="WD40/YVTN_repeat-like_dom_sf"/>
</dbReference>
<name>A0AAE6W1Z6_9BACT</name>
<dbReference type="SMART" id="SM00758">
    <property type="entry name" value="PA14"/>
    <property type="match status" value="1"/>
</dbReference>
<dbReference type="CDD" id="cd15482">
    <property type="entry name" value="Sialidase_non-viral"/>
    <property type="match status" value="1"/>
</dbReference>
<dbReference type="Pfam" id="PF11958">
    <property type="entry name" value="DUF3472"/>
    <property type="match status" value="1"/>
</dbReference>
<dbReference type="PANTHER" id="PTHR43739:SF5">
    <property type="entry name" value="EXO-ALPHA-SIALIDASE"/>
    <property type="match status" value="1"/>
</dbReference>
<feature type="domain" description="PA14" evidence="1">
    <location>
        <begin position="397"/>
        <end position="539"/>
    </location>
</feature>
<dbReference type="InterPro" id="IPR052025">
    <property type="entry name" value="Xyloglucanase_GH74"/>
</dbReference>
<dbReference type="Pfam" id="PF07691">
    <property type="entry name" value="PA14"/>
    <property type="match status" value="1"/>
</dbReference>
<dbReference type="PANTHER" id="PTHR43739">
    <property type="entry name" value="XYLOGLUCANASE (EUROFUNG)"/>
    <property type="match status" value="1"/>
</dbReference>